<dbReference type="HOGENOM" id="CLU_090581_1_0_5"/>
<dbReference type="OrthoDB" id="481082at2"/>
<dbReference type="KEGG" id="aol:S58_31170"/>
<reference evidence="3 4" key="1">
    <citation type="journal article" date="2013" name="Appl. Environ. Microbiol.">
        <title>Genome analysis suggests that the soil oligotrophic bacterium Agromonas oligotrophica (Bradyrhizobium oligotrophicum) is a nitrogen-fixing symbiont of Aeschynomene indica.</title>
        <authorList>
            <person name="Okubo T."/>
            <person name="Fukushima S."/>
            <person name="Itakura M."/>
            <person name="Oshima K."/>
            <person name="Longtonglang A."/>
            <person name="Teaumroong N."/>
            <person name="Mitsui H."/>
            <person name="Hattori M."/>
            <person name="Hattori R."/>
            <person name="Hattori T."/>
            <person name="Minamisawa K."/>
        </authorList>
    </citation>
    <scope>NUCLEOTIDE SEQUENCE [LARGE SCALE GENOMIC DNA]</scope>
    <source>
        <strain evidence="3 4">S58</strain>
    </source>
</reference>
<organism evidence="3 4">
    <name type="scientific">Bradyrhizobium oligotrophicum S58</name>
    <dbReference type="NCBI Taxonomy" id="1245469"/>
    <lineage>
        <taxon>Bacteria</taxon>
        <taxon>Pseudomonadati</taxon>
        <taxon>Pseudomonadota</taxon>
        <taxon>Alphaproteobacteria</taxon>
        <taxon>Hyphomicrobiales</taxon>
        <taxon>Nitrobacteraceae</taxon>
        <taxon>Bradyrhizobium</taxon>
    </lineage>
</organism>
<proteinExistence type="predicted"/>
<dbReference type="STRING" id="1245469.S58_31170"/>
<evidence type="ECO:0000256" key="2">
    <source>
        <dbReference type="SAM" id="SignalP"/>
    </source>
</evidence>
<gene>
    <name evidence="3" type="ORF">S58_31170</name>
</gene>
<keyword evidence="4" id="KW-1185">Reference proteome</keyword>
<evidence type="ECO:0000313" key="3">
    <source>
        <dbReference type="EMBL" id="BAM89116.1"/>
    </source>
</evidence>
<evidence type="ECO:0000256" key="1">
    <source>
        <dbReference type="SAM" id="MobiDB-lite"/>
    </source>
</evidence>
<dbReference type="EMBL" id="AP012603">
    <property type="protein sequence ID" value="BAM89116.1"/>
    <property type="molecule type" value="Genomic_DNA"/>
</dbReference>
<feature type="chain" id="PRO_5004061642" evidence="2">
    <location>
        <begin position="23"/>
        <end position="233"/>
    </location>
</feature>
<dbReference type="RefSeq" id="WP_015666237.1">
    <property type="nucleotide sequence ID" value="NC_020453.1"/>
</dbReference>
<feature type="signal peptide" evidence="2">
    <location>
        <begin position="1"/>
        <end position="22"/>
    </location>
</feature>
<accession>M4Z7Q2</accession>
<dbReference type="GeneID" id="301816981"/>
<feature type="region of interest" description="Disordered" evidence="1">
    <location>
        <begin position="199"/>
        <end position="233"/>
    </location>
</feature>
<dbReference type="eggNOG" id="ENOG5032K1E">
    <property type="taxonomic scope" value="Bacteria"/>
</dbReference>
<protein>
    <submittedName>
        <fullName evidence="3">Signal peptide</fullName>
    </submittedName>
</protein>
<sequence>MKPIMTALVLATTGLGAYAAHAQAPLSPPDATWDSTQLPETRGIVKQYTLTPRGDVDGLILNDGTEVKLPPHLTAQVVFAIRPGDGVSVRGLRARALPLVDATQITNIATGKSVVDNGPPDGPGRRGADQTVSGRIATLLHGKRGEVNGAVLDDGTSLRLPPPEAERLADALRPGQTISVRGDLLETALGKLVDVRAIGASPDQMTEIDGPRPPRGPKGGPDRLGPPPPPPRG</sequence>
<dbReference type="AlphaFoldDB" id="M4Z7Q2"/>
<name>M4Z7Q2_9BRAD</name>
<dbReference type="Proteomes" id="UP000011841">
    <property type="component" value="Chromosome"/>
</dbReference>
<keyword evidence="2" id="KW-0732">Signal</keyword>
<feature type="compositionally biased region" description="Pro residues" evidence="1">
    <location>
        <begin position="224"/>
        <end position="233"/>
    </location>
</feature>
<evidence type="ECO:0000313" key="4">
    <source>
        <dbReference type="Proteomes" id="UP000011841"/>
    </source>
</evidence>
<feature type="region of interest" description="Disordered" evidence="1">
    <location>
        <begin position="111"/>
        <end position="130"/>
    </location>
</feature>
<dbReference type="PATRIC" id="fig|1245469.3.peg.3189"/>